<dbReference type="HAMAP" id="MF_01515">
    <property type="entry name" value="UPF0316"/>
    <property type="match status" value="1"/>
</dbReference>
<feature type="domain" description="DUF2179" evidence="7">
    <location>
        <begin position="118"/>
        <end position="168"/>
    </location>
</feature>
<dbReference type="Pfam" id="PF18955">
    <property type="entry name" value="DUF5698"/>
    <property type="match status" value="1"/>
</dbReference>
<dbReference type="Proteomes" id="UP000622317">
    <property type="component" value="Unassembled WGS sequence"/>
</dbReference>
<comment type="similarity">
    <text evidence="6">Belongs to the UPF0316 family.</text>
</comment>
<protein>
    <recommendedName>
        <fullName evidence="6">UPF0316 protein IEN85_09800</fullName>
    </recommendedName>
</protein>
<feature type="transmembrane region" description="Helical" evidence="6">
    <location>
        <begin position="67"/>
        <end position="87"/>
    </location>
</feature>
<evidence type="ECO:0000256" key="6">
    <source>
        <dbReference type="HAMAP-Rule" id="MF_01515"/>
    </source>
</evidence>
<evidence type="ECO:0000313" key="9">
    <source>
        <dbReference type="EMBL" id="MBD5779785.1"/>
    </source>
</evidence>
<dbReference type="Pfam" id="PF10035">
    <property type="entry name" value="DUF2179"/>
    <property type="match status" value="1"/>
</dbReference>
<evidence type="ECO:0000256" key="1">
    <source>
        <dbReference type="ARBA" id="ARBA00004651"/>
    </source>
</evidence>
<keyword evidence="5 6" id="KW-0472">Membrane</keyword>
<dbReference type="NCBIfam" id="NF003191">
    <property type="entry name" value="PRK04164.1-2"/>
    <property type="match status" value="1"/>
</dbReference>
<dbReference type="InterPro" id="IPR019264">
    <property type="entry name" value="DUF2179"/>
</dbReference>
<evidence type="ECO:0000256" key="3">
    <source>
        <dbReference type="ARBA" id="ARBA00022692"/>
    </source>
</evidence>
<dbReference type="CDD" id="cd16381">
    <property type="entry name" value="YitT_C_like_1"/>
    <property type="match status" value="1"/>
</dbReference>
<keyword evidence="3 6" id="KW-0812">Transmembrane</keyword>
<dbReference type="InterPro" id="IPR022930">
    <property type="entry name" value="UPF0316"/>
</dbReference>
<dbReference type="PANTHER" id="PTHR40060">
    <property type="entry name" value="UPF0316 PROTEIN YEBE"/>
    <property type="match status" value="1"/>
</dbReference>
<dbReference type="PANTHER" id="PTHR40060:SF1">
    <property type="entry name" value="UPF0316 PROTEIN YEBE"/>
    <property type="match status" value="1"/>
</dbReference>
<organism evidence="9 10">
    <name type="scientific">Pelagicoccus enzymogenes</name>
    <dbReference type="NCBI Taxonomy" id="2773457"/>
    <lineage>
        <taxon>Bacteria</taxon>
        <taxon>Pseudomonadati</taxon>
        <taxon>Verrucomicrobiota</taxon>
        <taxon>Opitutia</taxon>
        <taxon>Puniceicoccales</taxon>
        <taxon>Pelagicoccaceae</taxon>
        <taxon>Pelagicoccus</taxon>
    </lineage>
</organism>
<evidence type="ECO:0000313" key="10">
    <source>
        <dbReference type="Proteomes" id="UP000622317"/>
    </source>
</evidence>
<feature type="domain" description="DUF5698" evidence="8">
    <location>
        <begin position="28"/>
        <end position="85"/>
    </location>
</feature>
<feature type="transmembrane region" description="Helical" evidence="6">
    <location>
        <begin position="6"/>
        <end position="29"/>
    </location>
</feature>
<accession>A0A927F8C0</accession>
<comment type="subcellular location">
    <subcellularLocation>
        <location evidence="1 6">Cell membrane</location>
        <topology evidence="1 6">Multi-pass membrane protein</topology>
    </subcellularLocation>
</comment>
<dbReference type="RefSeq" id="WP_191616910.1">
    <property type="nucleotide sequence ID" value="NZ_JACYFG010000013.1"/>
</dbReference>
<dbReference type="AlphaFoldDB" id="A0A927F8C0"/>
<feature type="transmembrane region" description="Helical" evidence="6">
    <location>
        <begin position="41"/>
        <end position="61"/>
    </location>
</feature>
<sequence length="191" mass="20834">MQNFDYMVWVVIPLLIFLARLADVSLATLRHILIFRGLKKIVPLFAFVEVVIWLLAISQVMNNLNNIACFLAFAFGFSAGTYVGMVIEERLALGYQLVRIIAQGNASEIARMLSDAGYGITTVDANGSRGAVGVVIAISERKRLPKLVALLGKLDPSPFYTVEDVRSVGRPVASPNALPGELSLEGNVKRK</sequence>
<dbReference type="InterPro" id="IPR044035">
    <property type="entry name" value="DUF5698"/>
</dbReference>
<keyword evidence="4 6" id="KW-1133">Transmembrane helix</keyword>
<evidence type="ECO:0000256" key="5">
    <source>
        <dbReference type="ARBA" id="ARBA00023136"/>
    </source>
</evidence>
<reference evidence="9" key="1">
    <citation type="submission" date="2020-09" db="EMBL/GenBank/DDBJ databases">
        <title>Pelagicoccus enzymogenes sp. nov. with an EPS production, isolated from marine sediment.</title>
        <authorList>
            <person name="Feng X."/>
        </authorList>
    </citation>
    <scope>NUCLEOTIDE SEQUENCE</scope>
    <source>
        <strain evidence="9">NFK12</strain>
    </source>
</reference>
<keyword evidence="10" id="KW-1185">Reference proteome</keyword>
<gene>
    <name evidence="9" type="ORF">IEN85_09800</name>
</gene>
<proteinExistence type="inferred from homology"/>
<evidence type="ECO:0000256" key="4">
    <source>
        <dbReference type="ARBA" id="ARBA00022989"/>
    </source>
</evidence>
<dbReference type="GO" id="GO:0005886">
    <property type="term" value="C:plasma membrane"/>
    <property type="evidence" value="ECO:0007669"/>
    <property type="project" value="UniProtKB-SubCell"/>
</dbReference>
<dbReference type="EMBL" id="JACYFG010000013">
    <property type="protein sequence ID" value="MBD5779785.1"/>
    <property type="molecule type" value="Genomic_DNA"/>
</dbReference>
<comment type="caution">
    <text evidence="9">The sequence shown here is derived from an EMBL/GenBank/DDBJ whole genome shotgun (WGS) entry which is preliminary data.</text>
</comment>
<name>A0A927F8C0_9BACT</name>
<keyword evidence="2 6" id="KW-1003">Cell membrane</keyword>
<evidence type="ECO:0000259" key="8">
    <source>
        <dbReference type="Pfam" id="PF18955"/>
    </source>
</evidence>
<evidence type="ECO:0000256" key="2">
    <source>
        <dbReference type="ARBA" id="ARBA00022475"/>
    </source>
</evidence>
<evidence type="ECO:0000259" key="7">
    <source>
        <dbReference type="Pfam" id="PF10035"/>
    </source>
</evidence>